<accession>A0A0E3SKN1</accession>
<dbReference type="RefSeq" id="WP_048107812.1">
    <property type="nucleotide sequence ID" value="NZ_CP009517.1"/>
</dbReference>
<dbReference type="PATRIC" id="fig|1434107.4.peg.2308"/>
<feature type="domain" description="Trypsin-co-occurring" evidence="1">
    <location>
        <begin position="59"/>
        <end position="127"/>
    </location>
</feature>
<keyword evidence="3" id="KW-1185">Reference proteome</keyword>
<gene>
    <name evidence="2" type="ORF">MSBR3_1793</name>
</gene>
<organism evidence="2 3">
    <name type="scientific">Methanosarcina barkeri 3</name>
    <dbReference type="NCBI Taxonomy" id="1434107"/>
    <lineage>
        <taxon>Archaea</taxon>
        <taxon>Methanobacteriati</taxon>
        <taxon>Methanobacteriota</taxon>
        <taxon>Stenosarchaea group</taxon>
        <taxon>Methanomicrobia</taxon>
        <taxon>Methanosarcinales</taxon>
        <taxon>Methanosarcinaceae</taxon>
        <taxon>Methanosarcina</taxon>
    </lineage>
</organism>
<dbReference type="InterPro" id="IPR045794">
    <property type="entry name" value="Trypco1"/>
</dbReference>
<proteinExistence type="predicted"/>
<dbReference type="GeneID" id="24789348"/>
<name>A0A0E3SKN1_METBA</name>
<evidence type="ECO:0000313" key="3">
    <source>
        <dbReference type="Proteomes" id="UP000033066"/>
    </source>
</evidence>
<protein>
    <recommendedName>
        <fullName evidence="1">Trypsin-co-occurring domain-containing protein</fullName>
    </recommendedName>
</protein>
<dbReference type="EMBL" id="CP009517">
    <property type="protein sequence ID" value="AKB82371.1"/>
    <property type="molecule type" value="Genomic_DNA"/>
</dbReference>
<dbReference type="Proteomes" id="UP000033066">
    <property type="component" value="Chromosome"/>
</dbReference>
<evidence type="ECO:0000259" key="1">
    <source>
        <dbReference type="Pfam" id="PF19493"/>
    </source>
</evidence>
<dbReference type="Pfam" id="PF19493">
    <property type="entry name" value="Trypco1"/>
    <property type="match status" value="1"/>
</dbReference>
<dbReference type="NCBIfam" id="NF041216">
    <property type="entry name" value="CU044_2847_fam"/>
    <property type="match status" value="1"/>
</dbReference>
<dbReference type="HOGENOM" id="CLU_122695_0_0_2"/>
<dbReference type="OrthoDB" id="134443at2157"/>
<reference evidence="2" key="1">
    <citation type="submission" date="2014-07" db="EMBL/GenBank/DDBJ databases">
        <title>Methanogenic archaea and the global carbon cycle.</title>
        <authorList>
            <person name="Henriksen J.R."/>
            <person name="Luke J."/>
            <person name="Reinhart S."/>
            <person name="Benedict M.N."/>
            <person name="Youngblut N.D."/>
            <person name="Metcalf M.E."/>
            <person name="Whitaker R.J."/>
            <person name="Metcalf W.W."/>
        </authorList>
    </citation>
    <scope>NUCLEOTIDE SEQUENCE [LARGE SCALE GENOMIC DNA]</scope>
    <source>
        <strain evidence="2">3</strain>
    </source>
</reference>
<sequence length="140" mass="15738">MGGQFLDKVNVDEKVTVDEELFENCSRDALKAGCILAELGHAPGKVKKFTLISPKALEEKSIESVDNAMLIIKEISKKVVDNLEETSPEFRPSQIELTFNLLLTMNGKAVITKSENEKNLKVMLMWKDKGEETEKEIPEK</sequence>
<dbReference type="AlphaFoldDB" id="A0A0E3SKN1"/>
<dbReference type="KEGG" id="mbak:MSBR3_1793"/>
<evidence type="ECO:0000313" key="2">
    <source>
        <dbReference type="EMBL" id="AKB82371.1"/>
    </source>
</evidence>